<gene>
    <name evidence="6" type="ORF">BN53_07880</name>
</gene>
<evidence type="ECO:0000256" key="3">
    <source>
        <dbReference type="ARBA" id="ARBA00023157"/>
    </source>
</evidence>
<keyword evidence="3" id="KW-1015">Disulfide bond</keyword>
<reference evidence="6 7" key="1">
    <citation type="submission" date="2012-06" db="EMBL/GenBank/DDBJ databases">
        <title>Draft Genome Sequence of Lactobacillus pasteurii CRBIP 24.76T.</title>
        <authorList>
            <person name="Cousin S."/>
            <person name="Bouchier C."/>
            <person name="Loux V."/>
            <person name="Ma L."/>
            <person name="Creno S."/>
            <person name="Bizet C."/>
            <person name="Clermont D."/>
        </authorList>
    </citation>
    <scope>NUCLEOTIDE SEQUENCE [LARGE SCALE GENOMIC DNA]</scope>
    <source>
        <strain evidence="7">CRBIP 24.76T</strain>
    </source>
</reference>
<keyword evidence="6" id="KW-0560">Oxidoreductase</keyword>
<dbReference type="Proteomes" id="UP000009311">
    <property type="component" value="Unassembled WGS sequence"/>
</dbReference>
<evidence type="ECO:0000313" key="6">
    <source>
        <dbReference type="EMBL" id="CCI85997.1"/>
    </source>
</evidence>
<dbReference type="InterPro" id="IPR050455">
    <property type="entry name" value="Tpx_Peroxidase_subfamily"/>
</dbReference>
<keyword evidence="7" id="KW-1185">Reference proteome</keyword>
<protein>
    <submittedName>
        <fullName evidence="6">Thiol peroxidase (Hydroperoxide reductase, Peroxiredoxin)</fullName>
        <ecNumber evidence="6">1.11.1.-</ecNumber>
    </submittedName>
</protein>
<evidence type="ECO:0000256" key="2">
    <source>
        <dbReference type="ARBA" id="ARBA00022862"/>
    </source>
</evidence>
<dbReference type="Gene3D" id="3.40.30.10">
    <property type="entry name" value="Glutaredoxin"/>
    <property type="match status" value="1"/>
</dbReference>
<feature type="domain" description="Thioredoxin" evidence="5">
    <location>
        <begin position="17"/>
        <end position="163"/>
    </location>
</feature>
<dbReference type="RefSeq" id="WP_009560563.1">
    <property type="nucleotide sequence ID" value="NZ_AYZN01000001.1"/>
</dbReference>
<dbReference type="PROSITE" id="PS51352">
    <property type="entry name" value="THIOREDOXIN_2"/>
    <property type="match status" value="1"/>
</dbReference>
<dbReference type="InterPro" id="IPR000866">
    <property type="entry name" value="AhpC/TSA"/>
</dbReference>
<dbReference type="Pfam" id="PF00578">
    <property type="entry name" value="AhpC-TSA"/>
    <property type="match status" value="1"/>
</dbReference>
<dbReference type="PANTHER" id="PTHR43110:SF1">
    <property type="entry name" value="THIOL PEROXIDASE"/>
    <property type="match status" value="1"/>
</dbReference>
<comment type="caution">
    <text evidence="6">The sequence shown here is derived from an EMBL/GenBank/DDBJ whole genome shotgun (WGS) entry which is preliminary data.</text>
</comment>
<keyword evidence="2" id="KW-0049">Antioxidant</keyword>
<organism evidence="6 7">
    <name type="scientific">Lactobacillus pasteurii DSM 23907 = CRBIP 24.76</name>
    <dbReference type="NCBI Taxonomy" id="1423790"/>
    <lineage>
        <taxon>Bacteria</taxon>
        <taxon>Bacillati</taxon>
        <taxon>Bacillota</taxon>
        <taxon>Bacilli</taxon>
        <taxon>Lactobacillales</taxon>
        <taxon>Lactobacillaceae</taxon>
        <taxon>Lactobacillus</taxon>
    </lineage>
</organism>
<evidence type="ECO:0000256" key="4">
    <source>
        <dbReference type="ARBA" id="ARBA00023284"/>
    </source>
</evidence>
<dbReference type="InterPro" id="IPR036249">
    <property type="entry name" value="Thioredoxin-like_sf"/>
</dbReference>
<dbReference type="GO" id="GO:0008379">
    <property type="term" value="F:thioredoxin peroxidase activity"/>
    <property type="evidence" value="ECO:0007669"/>
    <property type="project" value="InterPro"/>
</dbReference>
<dbReference type="EMBL" id="CAKD01000024">
    <property type="protein sequence ID" value="CCI85997.1"/>
    <property type="molecule type" value="Genomic_DNA"/>
</dbReference>
<proteinExistence type="predicted"/>
<dbReference type="eggNOG" id="COG2077">
    <property type="taxonomic scope" value="Bacteria"/>
</dbReference>
<evidence type="ECO:0000259" key="5">
    <source>
        <dbReference type="PROSITE" id="PS51352"/>
    </source>
</evidence>
<keyword evidence="1 6" id="KW-0575">Peroxidase</keyword>
<dbReference type="STRING" id="1423790.BN53_07880"/>
<dbReference type="PATRIC" id="fig|1423790.3.peg.594"/>
<dbReference type="CDD" id="cd03014">
    <property type="entry name" value="PRX_Atyp2cys"/>
    <property type="match status" value="1"/>
</dbReference>
<dbReference type="SUPFAM" id="SSF52833">
    <property type="entry name" value="Thioredoxin-like"/>
    <property type="match status" value="1"/>
</dbReference>
<dbReference type="PANTHER" id="PTHR43110">
    <property type="entry name" value="THIOL PEROXIDASE"/>
    <property type="match status" value="1"/>
</dbReference>
<accession>I7J108</accession>
<dbReference type="OrthoDB" id="9781543at2"/>
<dbReference type="InterPro" id="IPR002065">
    <property type="entry name" value="TPX"/>
</dbReference>
<sequence>MKITFFDEPIETVGTPAEVGEIFPSFEVKNSQGETVKSGALLKGTTLISVVPDINTSVCSLQTKHFNQSVDQFEGINFYTISTNTVEDQKHWCAAEGVEKMELLSDADFDFGKKSELLIPDKSIDQRSVWILDETGKVLYRQLLIEQTNEPDYDKALDFLKNL</sequence>
<keyword evidence="4" id="KW-0676">Redox-active center</keyword>
<dbReference type="AlphaFoldDB" id="I7J108"/>
<evidence type="ECO:0000256" key="1">
    <source>
        <dbReference type="ARBA" id="ARBA00022559"/>
    </source>
</evidence>
<dbReference type="EC" id="1.11.1.-" evidence="6"/>
<dbReference type="InterPro" id="IPR013766">
    <property type="entry name" value="Thioredoxin_domain"/>
</dbReference>
<evidence type="ECO:0000313" key="7">
    <source>
        <dbReference type="Proteomes" id="UP000009311"/>
    </source>
</evidence>
<name>I7J108_9LACO</name>